<evidence type="ECO:0000259" key="4">
    <source>
        <dbReference type="Pfam" id="PF03446"/>
    </source>
</evidence>
<reference evidence="6 7" key="1">
    <citation type="submission" date="2018-03" db="EMBL/GenBank/DDBJ databases">
        <authorList>
            <person name="Keele B.F."/>
        </authorList>
    </citation>
    <scope>NUCLEOTIDE SEQUENCE [LARGE SCALE GENOMIC DNA]</scope>
    <source>
        <strain evidence="6 7">AU19729</strain>
    </source>
</reference>
<dbReference type="InterPro" id="IPR013328">
    <property type="entry name" value="6PGD_dom2"/>
</dbReference>
<dbReference type="EMBL" id="PVGH01000025">
    <property type="protein sequence ID" value="PRF64986.1"/>
    <property type="molecule type" value="Genomic_DNA"/>
</dbReference>
<dbReference type="SUPFAM" id="SSF51735">
    <property type="entry name" value="NAD(P)-binding Rossmann-fold domains"/>
    <property type="match status" value="1"/>
</dbReference>
<evidence type="ECO:0000313" key="7">
    <source>
        <dbReference type="Proteomes" id="UP000238982"/>
    </source>
</evidence>
<evidence type="ECO:0000256" key="1">
    <source>
        <dbReference type="ARBA" id="ARBA00023002"/>
    </source>
</evidence>
<protein>
    <submittedName>
        <fullName evidence="6">3-hydroxyisobutyrate dehydrogenase</fullName>
    </submittedName>
</protein>
<gene>
    <name evidence="6" type="ORF">C6Q15_04760</name>
</gene>
<proteinExistence type="predicted"/>
<comment type="caution">
    <text evidence="6">The sequence shown here is derived from an EMBL/GenBank/DDBJ whole genome shotgun (WGS) entry which is preliminary data.</text>
</comment>
<dbReference type="InterPro" id="IPR006115">
    <property type="entry name" value="6PGDH_NADP-bd"/>
</dbReference>
<feature type="domain" description="6-phosphogluconate dehydrogenase NADP-binding" evidence="4">
    <location>
        <begin position="10"/>
        <end position="169"/>
    </location>
</feature>
<dbReference type="AlphaFoldDB" id="A0A2S9MYW3"/>
<sequence>MQRSGAAMKTVGVIGLGNMGRGIASSLKRAGFDVLGFDANAESVRQLADEGVRPCASIAEIASAVDVLILSLPTSAIVEAVVLGDGGVASHAKRGLIVIDTTTADPNSTRKVAAALDAHGIGFIDGPVSGGPKGAATATMTMVLGGIDEHIAAVQPVLSAISAKQVHVGPAGAGHVTKLLNNLLTGVHLLVTSEAVRAAEAAGVDKARLIEALSGGSGRNSATLTNYPTWILNERFDSGFTMKLMRKDMRLALELLQRAHVSAPIASEAGRLWAASAESIGDAEDFNRIVEFVDAR</sequence>
<dbReference type="GO" id="GO:0016616">
    <property type="term" value="F:oxidoreductase activity, acting on the CH-OH group of donors, NAD or NADP as acceptor"/>
    <property type="evidence" value="ECO:0007669"/>
    <property type="project" value="TreeGrafter"/>
</dbReference>
<dbReference type="PANTHER" id="PTHR22981">
    <property type="entry name" value="3-HYDROXYISOBUTYRATE DEHYDROGENASE-RELATED"/>
    <property type="match status" value="1"/>
</dbReference>
<dbReference type="GO" id="GO:0051287">
    <property type="term" value="F:NAD binding"/>
    <property type="evidence" value="ECO:0007669"/>
    <property type="project" value="InterPro"/>
</dbReference>
<dbReference type="InterPro" id="IPR036291">
    <property type="entry name" value="NAD(P)-bd_dom_sf"/>
</dbReference>
<dbReference type="Gene3D" id="1.10.1040.10">
    <property type="entry name" value="N-(1-d-carboxylethyl)-l-norvaline Dehydrogenase, domain 2"/>
    <property type="match status" value="1"/>
</dbReference>
<dbReference type="Gene3D" id="3.40.50.720">
    <property type="entry name" value="NAD(P)-binding Rossmann-like Domain"/>
    <property type="match status" value="1"/>
</dbReference>
<name>A0A2S9MYW3_9BURK</name>
<dbReference type="RefSeq" id="WP_105796265.1">
    <property type="nucleotide sequence ID" value="NZ_CP033748.1"/>
</dbReference>
<dbReference type="InterPro" id="IPR029154">
    <property type="entry name" value="HIBADH-like_NADP-bd"/>
</dbReference>
<feature type="domain" description="3-hydroxyisobutyrate dehydrogenase-like NAD-binding" evidence="5">
    <location>
        <begin position="172"/>
        <end position="292"/>
    </location>
</feature>
<dbReference type="PIRSF" id="PIRSF000103">
    <property type="entry name" value="HIBADH"/>
    <property type="match status" value="1"/>
</dbReference>
<evidence type="ECO:0000256" key="2">
    <source>
        <dbReference type="ARBA" id="ARBA00023027"/>
    </source>
</evidence>
<evidence type="ECO:0000313" key="6">
    <source>
        <dbReference type="EMBL" id="PRF64986.1"/>
    </source>
</evidence>
<dbReference type="Proteomes" id="UP000238982">
    <property type="component" value="Unassembled WGS sequence"/>
</dbReference>
<keyword evidence="2" id="KW-0520">NAD</keyword>
<dbReference type="PANTHER" id="PTHR22981:SF7">
    <property type="entry name" value="3-HYDROXYISOBUTYRATE DEHYDROGENASE, MITOCHONDRIAL"/>
    <property type="match status" value="1"/>
</dbReference>
<evidence type="ECO:0000259" key="5">
    <source>
        <dbReference type="Pfam" id="PF14833"/>
    </source>
</evidence>
<dbReference type="Pfam" id="PF03446">
    <property type="entry name" value="NAD_binding_2"/>
    <property type="match status" value="1"/>
</dbReference>
<keyword evidence="1" id="KW-0560">Oxidoreductase</keyword>
<dbReference type="Pfam" id="PF14833">
    <property type="entry name" value="NAD_binding_11"/>
    <property type="match status" value="1"/>
</dbReference>
<organism evidence="6 7">
    <name type="scientific">Burkholderia multivorans</name>
    <dbReference type="NCBI Taxonomy" id="87883"/>
    <lineage>
        <taxon>Bacteria</taxon>
        <taxon>Pseudomonadati</taxon>
        <taxon>Pseudomonadota</taxon>
        <taxon>Betaproteobacteria</taxon>
        <taxon>Burkholderiales</taxon>
        <taxon>Burkholderiaceae</taxon>
        <taxon>Burkholderia</taxon>
        <taxon>Burkholderia cepacia complex</taxon>
    </lineage>
</organism>
<dbReference type="SUPFAM" id="SSF48179">
    <property type="entry name" value="6-phosphogluconate dehydrogenase C-terminal domain-like"/>
    <property type="match status" value="1"/>
</dbReference>
<feature type="active site" evidence="3">
    <location>
        <position position="178"/>
    </location>
</feature>
<dbReference type="GO" id="GO:0050661">
    <property type="term" value="F:NADP binding"/>
    <property type="evidence" value="ECO:0007669"/>
    <property type="project" value="InterPro"/>
</dbReference>
<evidence type="ECO:0000256" key="3">
    <source>
        <dbReference type="PIRSR" id="PIRSR000103-1"/>
    </source>
</evidence>
<dbReference type="InterPro" id="IPR015815">
    <property type="entry name" value="HIBADH-related"/>
</dbReference>
<accession>A0A2S9MYW3</accession>
<dbReference type="InterPro" id="IPR008927">
    <property type="entry name" value="6-PGluconate_DH-like_C_sf"/>
</dbReference>